<organism evidence="3 4">
    <name type="scientific">Aeribacillus alveayuensis</name>
    <dbReference type="NCBI Taxonomy" id="279215"/>
    <lineage>
        <taxon>Bacteria</taxon>
        <taxon>Bacillati</taxon>
        <taxon>Bacillota</taxon>
        <taxon>Bacilli</taxon>
        <taxon>Bacillales</taxon>
        <taxon>Bacillaceae</taxon>
        <taxon>Aeribacillus</taxon>
    </lineage>
</organism>
<dbReference type="InterPro" id="IPR035901">
    <property type="entry name" value="GIY-YIG_endonuc_sf"/>
</dbReference>
<sequence>MEQSKHFFYVVECCDGSYYAGYTNHLERRLHMHNEGKGAKYTRARRPVKLIFYKCFDTKQEAMKAEYYFKKLSRKNKERYIMGGE</sequence>
<dbReference type="SMART" id="SM00465">
    <property type="entry name" value="GIYc"/>
    <property type="match status" value="1"/>
</dbReference>
<dbReference type="InterPro" id="IPR050190">
    <property type="entry name" value="UPF0213_domain"/>
</dbReference>
<proteinExistence type="inferred from homology"/>
<dbReference type="PROSITE" id="PS50164">
    <property type="entry name" value="GIY_YIG"/>
    <property type="match status" value="1"/>
</dbReference>
<keyword evidence="3" id="KW-0378">Hydrolase</keyword>
<name>A0ABT9VR22_9BACI</name>
<keyword evidence="3" id="KW-0540">Nuclease</keyword>
<dbReference type="RefSeq" id="WP_044894407.1">
    <property type="nucleotide sequence ID" value="NZ_JAUSTR010000015.1"/>
</dbReference>
<comment type="caution">
    <text evidence="3">The sequence shown here is derived from an EMBL/GenBank/DDBJ whole genome shotgun (WGS) entry which is preliminary data.</text>
</comment>
<gene>
    <name evidence="3" type="ORF">J2S06_002511</name>
</gene>
<dbReference type="InterPro" id="IPR000305">
    <property type="entry name" value="GIY-YIG_endonuc"/>
</dbReference>
<dbReference type="Pfam" id="PF01541">
    <property type="entry name" value="GIY-YIG"/>
    <property type="match status" value="1"/>
</dbReference>
<keyword evidence="4" id="KW-1185">Reference proteome</keyword>
<dbReference type="Proteomes" id="UP001225646">
    <property type="component" value="Unassembled WGS sequence"/>
</dbReference>
<dbReference type="GO" id="GO:0004519">
    <property type="term" value="F:endonuclease activity"/>
    <property type="evidence" value="ECO:0007669"/>
    <property type="project" value="UniProtKB-KW"/>
</dbReference>
<evidence type="ECO:0000313" key="3">
    <source>
        <dbReference type="EMBL" id="MDQ0163431.1"/>
    </source>
</evidence>
<dbReference type="SUPFAM" id="SSF82771">
    <property type="entry name" value="GIY-YIG endonuclease"/>
    <property type="match status" value="1"/>
</dbReference>
<dbReference type="PANTHER" id="PTHR34477:SF1">
    <property type="entry name" value="UPF0213 PROTEIN YHBQ"/>
    <property type="match status" value="1"/>
</dbReference>
<dbReference type="EMBL" id="JAUSTR010000015">
    <property type="protein sequence ID" value="MDQ0163431.1"/>
    <property type="molecule type" value="Genomic_DNA"/>
</dbReference>
<dbReference type="CDD" id="cd10456">
    <property type="entry name" value="GIY-YIG_UPF0213"/>
    <property type="match status" value="1"/>
</dbReference>
<reference evidence="3 4" key="1">
    <citation type="submission" date="2023-07" db="EMBL/GenBank/DDBJ databases">
        <title>Genomic Encyclopedia of Type Strains, Phase IV (KMG-IV): sequencing the most valuable type-strain genomes for metagenomic binning, comparative biology and taxonomic classification.</title>
        <authorList>
            <person name="Goeker M."/>
        </authorList>
    </citation>
    <scope>NUCLEOTIDE SEQUENCE [LARGE SCALE GENOMIC DNA]</scope>
    <source>
        <strain evidence="3 4">DSM 19092</strain>
    </source>
</reference>
<evidence type="ECO:0000259" key="2">
    <source>
        <dbReference type="PROSITE" id="PS50164"/>
    </source>
</evidence>
<evidence type="ECO:0000313" key="4">
    <source>
        <dbReference type="Proteomes" id="UP001225646"/>
    </source>
</evidence>
<protein>
    <submittedName>
        <fullName evidence="3">Endonuclease</fullName>
    </submittedName>
</protein>
<comment type="similarity">
    <text evidence="1">Belongs to the UPF0213 family.</text>
</comment>
<evidence type="ECO:0000256" key="1">
    <source>
        <dbReference type="ARBA" id="ARBA00007435"/>
    </source>
</evidence>
<keyword evidence="3" id="KW-0255">Endonuclease</keyword>
<dbReference type="Gene3D" id="3.40.1440.10">
    <property type="entry name" value="GIY-YIG endonuclease"/>
    <property type="match status" value="1"/>
</dbReference>
<feature type="domain" description="GIY-YIG" evidence="2">
    <location>
        <begin position="4"/>
        <end position="79"/>
    </location>
</feature>
<accession>A0ABT9VR22</accession>
<dbReference type="PANTHER" id="PTHR34477">
    <property type="entry name" value="UPF0213 PROTEIN YHBQ"/>
    <property type="match status" value="1"/>
</dbReference>